<dbReference type="Gene3D" id="3.20.20.80">
    <property type="entry name" value="Glycosidases"/>
    <property type="match status" value="1"/>
</dbReference>
<dbReference type="EMBL" id="PFPK01000006">
    <property type="protein sequence ID" value="PIZ95661.1"/>
    <property type="molecule type" value="Genomic_DNA"/>
</dbReference>
<name>A0A2M7V9W3_9BACT</name>
<dbReference type="GO" id="GO:0004565">
    <property type="term" value="F:beta-galactosidase activity"/>
    <property type="evidence" value="ECO:0007669"/>
    <property type="project" value="InterPro"/>
</dbReference>
<feature type="domain" description="Glycoside hydrolase family 42 N-terminal" evidence="4">
    <location>
        <begin position="65"/>
        <end position="159"/>
    </location>
</feature>
<gene>
    <name evidence="5" type="ORF">COX81_00365</name>
</gene>
<dbReference type="Pfam" id="PF02449">
    <property type="entry name" value="Glyco_hydro_42"/>
    <property type="match status" value="1"/>
</dbReference>
<keyword evidence="3" id="KW-1133">Transmembrane helix</keyword>
<keyword evidence="1" id="KW-0378">Hydrolase</keyword>
<evidence type="ECO:0000313" key="6">
    <source>
        <dbReference type="Proteomes" id="UP000228568"/>
    </source>
</evidence>
<evidence type="ECO:0000259" key="4">
    <source>
        <dbReference type="Pfam" id="PF02449"/>
    </source>
</evidence>
<evidence type="ECO:0000256" key="2">
    <source>
        <dbReference type="ARBA" id="ARBA00023295"/>
    </source>
</evidence>
<keyword evidence="2" id="KW-0326">Glycosidase</keyword>
<sequence length="337" mass="39725">MKFLKSLFIIIIIISIVIWLICWLFSYKKFPVEYGISFNQNHAEDLDLDWKEVYNDILNDLHPKHIRIAAMWSEIESQKGEYNFADVDWMMDKAGVNGTKVVLVVGQKAPRWPECHVPSWFKEDGASDSAVHLINYVTATVERYKDHPALDLWQVENEPYIGFKFGDCEGYQENLVGDEINLVRKLDPKHKIVLTDSGELATWHQASKYSDILGTTLYRIVRTPGGKVFSYNWLPSGFYRLKARFWKKDYDHFFVSELQAEPWFNGIAPIDTPLEEMEKTMNVERLQNNMDYAETVGASRIYLWGVEWWYFMRKNFDDARYWEIVKKRIEENQKISS</sequence>
<comment type="caution">
    <text evidence="5">The sequence shown here is derived from an EMBL/GenBank/DDBJ whole genome shotgun (WGS) entry which is preliminary data.</text>
</comment>
<keyword evidence="3" id="KW-0812">Transmembrane</keyword>
<evidence type="ECO:0000256" key="3">
    <source>
        <dbReference type="SAM" id="Phobius"/>
    </source>
</evidence>
<dbReference type="GO" id="GO:0005975">
    <property type="term" value="P:carbohydrate metabolic process"/>
    <property type="evidence" value="ECO:0007669"/>
    <property type="project" value="InterPro"/>
</dbReference>
<dbReference type="GO" id="GO:0009341">
    <property type="term" value="C:beta-galactosidase complex"/>
    <property type="evidence" value="ECO:0007669"/>
    <property type="project" value="InterPro"/>
</dbReference>
<evidence type="ECO:0000256" key="1">
    <source>
        <dbReference type="ARBA" id="ARBA00022801"/>
    </source>
</evidence>
<dbReference type="SUPFAM" id="SSF51445">
    <property type="entry name" value="(Trans)glycosidases"/>
    <property type="match status" value="1"/>
</dbReference>
<dbReference type="InterPro" id="IPR017853">
    <property type="entry name" value="GH"/>
</dbReference>
<dbReference type="Proteomes" id="UP000228568">
    <property type="component" value="Unassembled WGS sequence"/>
</dbReference>
<protein>
    <recommendedName>
        <fullName evidence="4">Glycoside hydrolase family 42 N-terminal domain-containing protein</fullName>
    </recommendedName>
</protein>
<feature type="transmembrane region" description="Helical" evidence="3">
    <location>
        <begin position="7"/>
        <end position="27"/>
    </location>
</feature>
<reference evidence="6" key="1">
    <citation type="submission" date="2017-09" db="EMBL/GenBank/DDBJ databases">
        <title>Depth-based differentiation of microbial function through sediment-hosted aquifers and enrichment of novel symbionts in the deep terrestrial subsurface.</title>
        <authorList>
            <person name="Probst A.J."/>
            <person name="Ladd B."/>
            <person name="Jarett J.K."/>
            <person name="Geller-Mcgrath D.E."/>
            <person name="Sieber C.M.K."/>
            <person name="Emerson J.B."/>
            <person name="Anantharaman K."/>
            <person name="Thomas B.C."/>
            <person name="Malmstrom R."/>
            <person name="Stieglmeier M."/>
            <person name="Klingl A."/>
            <person name="Woyke T."/>
            <person name="Ryan C.M."/>
            <person name="Banfield J.F."/>
        </authorList>
    </citation>
    <scope>NUCLEOTIDE SEQUENCE [LARGE SCALE GENOMIC DNA]</scope>
</reference>
<dbReference type="InterPro" id="IPR013529">
    <property type="entry name" value="Glyco_hydro_42_N"/>
</dbReference>
<evidence type="ECO:0000313" key="5">
    <source>
        <dbReference type="EMBL" id="PIZ95661.1"/>
    </source>
</evidence>
<proteinExistence type="predicted"/>
<organism evidence="5 6">
    <name type="scientific">Candidatus Magasanikbacteria bacterium CG_4_10_14_0_2_um_filter_37_12</name>
    <dbReference type="NCBI Taxonomy" id="1974637"/>
    <lineage>
        <taxon>Bacteria</taxon>
        <taxon>Candidatus Magasanikiibacteriota</taxon>
    </lineage>
</organism>
<accession>A0A2M7V9W3</accession>
<keyword evidence="3" id="KW-0472">Membrane</keyword>
<dbReference type="AlphaFoldDB" id="A0A2M7V9W3"/>